<dbReference type="PANTHER" id="PTHR43410">
    <property type="entry name" value="NITRIC OXIDE SYNTHASE OXYGENASE"/>
    <property type="match status" value="1"/>
</dbReference>
<dbReference type="Gene3D" id="3.90.340.10">
    <property type="entry name" value="Nitric Oxide Synthase, Chain A, domain 1"/>
    <property type="match status" value="1"/>
</dbReference>
<dbReference type="InterPro" id="IPR044944">
    <property type="entry name" value="NOS_dom_3"/>
</dbReference>
<name>A0A8J7YGN8_9EURY</name>
<dbReference type="GO" id="GO:0020037">
    <property type="term" value="F:heme binding"/>
    <property type="evidence" value="ECO:0007669"/>
    <property type="project" value="InterPro"/>
</dbReference>
<comment type="similarity">
    <text evidence="2 10">Belongs to the NOS family. Bacterial NOS oxygenase subfamily.</text>
</comment>
<dbReference type="GO" id="GO:0046872">
    <property type="term" value="F:metal ion binding"/>
    <property type="evidence" value="ECO:0007669"/>
    <property type="project" value="UniProtKB-KW"/>
</dbReference>
<dbReference type="PANTHER" id="PTHR43410:SF1">
    <property type="entry name" value="NITRIC OXIDE SYNTHASE"/>
    <property type="match status" value="1"/>
</dbReference>
<evidence type="ECO:0000256" key="9">
    <source>
        <dbReference type="ARBA" id="ARBA00048713"/>
    </source>
</evidence>
<keyword evidence="13" id="KW-1185">Reference proteome</keyword>
<accession>A0A8J7YGN8</accession>
<dbReference type="PROSITE" id="PS60001">
    <property type="entry name" value="NOS"/>
    <property type="match status" value="1"/>
</dbReference>
<keyword evidence="6 10" id="KW-0479">Metal-binding</keyword>
<gene>
    <name evidence="12" type="ORF">EGD98_03300</name>
</gene>
<evidence type="ECO:0000259" key="11">
    <source>
        <dbReference type="PROSITE" id="PS60001"/>
    </source>
</evidence>
<comment type="catalytic activity">
    <reaction evidence="9">
        <text>3 reduced [flavodoxin] + 2 L-arginine + 4 O2 = 3 oxidized [flavodoxin] + 2 L-citrulline + 2 nitric oxide + 4 H2O + 5 H(+)</text>
        <dbReference type="Rhea" id="RHEA:52324"/>
        <dbReference type="Rhea" id="RHEA-COMP:10622"/>
        <dbReference type="Rhea" id="RHEA-COMP:10623"/>
        <dbReference type="ChEBI" id="CHEBI:15377"/>
        <dbReference type="ChEBI" id="CHEBI:15378"/>
        <dbReference type="ChEBI" id="CHEBI:15379"/>
        <dbReference type="ChEBI" id="CHEBI:16480"/>
        <dbReference type="ChEBI" id="CHEBI:32682"/>
        <dbReference type="ChEBI" id="CHEBI:57618"/>
        <dbReference type="ChEBI" id="CHEBI:57743"/>
        <dbReference type="ChEBI" id="CHEBI:58210"/>
        <dbReference type="EC" id="1.14.14.47"/>
    </reaction>
</comment>
<dbReference type="Gene3D" id="3.90.1230.10">
    <property type="entry name" value="Nitric Oxide Synthase, Chain A, domain 3"/>
    <property type="match status" value="1"/>
</dbReference>
<evidence type="ECO:0000313" key="13">
    <source>
        <dbReference type="Proteomes" id="UP000783863"/>
    </source>
</evidence>
<dbReference type="Pfam" id="PF02898">
    <property type="entry name" value="NO_synthase"/>
    <property type="match status" value="1"/>
</dbReference>
<evidence type="ECO:0000256" key="3">
    <source>
        <dbReference type="ARBA" id="ARBA00012735"/>
    </source>
</evidence>
<feature type="domain" description="Nitric oxide synthase (NOS)" evidence="11">
    <location>
        <begin position="71"/>
        <end position="78"/>
    </location>
</feature>
<evidence type="ECO:0000256" key="6">
    <source>
        <dbReference type="ARBA" id="ARBA00022723"/>
    </source>
</evidence>
<keyword evidence="7 10" id="KW-0560">Oxidoreductase</keyword>
<dbReference type="AlphaFoldDB" id="A0A8J7YGN8"/>
<comment type="caution">
    <text evidence="12">The sequence shown here is derived from an EMBL/GenBank/DDBJ whole genome shotgun (WGS) entry which is preliminary data.</text>
</comment>
<dbReference type="InterPro" id="IPR017142">
    <property type="entry name" value="Nitric_oxide_synthase_Oase-su"/>
</dbReference>
<dbReference type="SUPFAM" id="SSF56512">
    <property type="entry name" value="Nitric oxide (NO) synthase oxygenase domain"/>
    <property type="match status" value="1"/>
</dbReference>
<dbReference type="Proteomes" id="UP000783863">
    <property type="component" value="Unassembled WGS sequence"/>
</dbReference>
<dbReference type="GO" id="GO:0006809">
    <property type="term" value="P:nitric oxide biosynthetic process"/>
    <property type="evidence" value="ECO:0007669"/>
    <property type="project" value="InterPro"/>
</dbReference>
<proteinExistence type="inferred from homology"/>
<dbReference type="InterPro" id="IPR044943">
    <property type="entry name" value="NOS_dom_1"/>
</dbReference>
<evidence type="ECO:0000256" key="7">
    <source>
        <dbReference type="ARBA" id="ARBA00023002"/>
    </source>
</evidence>
<organism evidence="12 13">
    <name type="scientific">Haloarcula salinisoli</name>
    <dbReference type="NCBI Taxonomy" id="2487746"/>
    <lineage>
        <taxon>Archaea</taxon>
        <taxon>Methanobacteriati</taxon>
        <taxon>Methanobacteriota</taxon>
        <taxon>Stenosarchaea group</taxon>
        <taxon>Halobacteria</taxon>
        <taxon>Halobacteriales</taxon>
        <taxon>Haloarculaceae</taxon>
        <taxon>Haloarcula</taxon>
    </lineage>
</organism>
<dbReference type="InterPro" id="IPR004030">
    <property type="entry name" value="NOS_N"/>
</dbReference>
<dbReference type="EC" id="1.14.14.47" evidence="3 10"/>
<dbReference type="InterPro" id="IPR050607">
    <property type="entry name" value="NOS"/>
</dbReference>
<dbReference type="CDD" id="cd00575">
    <property type="entry name" value="NOS_oxygenase"/>
    <property type="match status" value="1"/>
</dbReference>
<keyword evidence="5 10" id="KW-0349">Heme</keyword>
<evidence type="ECO:0000256" key="5">
    <source>
        <dbReference type="ARBA" id="ARBA00022617"/>
    </source>
</evidence>
<evidence type="ECO:0000256" key="2">
    <source>
        <dbReference type="ARBA" id="ARBA00005411"/>
    </source>
</evidence>
<comment type="function">
    <text evidence="10">Catalyzes the production of nitric oxide.</text>
</comment>
<evidence type="ECO:0000256" key="4">
    <source>
        <dbReference type="ARBA" id="ARBA00018859"/>
    </source>
</evidence>
<comment type="subunit">
    <text evidence="10">Homodimer.</text>
</comment>
<dbReference type="PIRSF" id="PIRSF037219">
    <property type="entry name" value="NOS_oxygenase"/>
    <property type="match status" value="1"/>
</dbReference>
<evidence type="ECO:0000256" key="1">
    <source>
        <dbReference type="ARBA" id="ARBA00001971"/>
    </source>
</evidence>
<protein>
    <recommendedName>
        <fullName evidence="4 10">Nitric oxide synthase oxygenase</fullName>
        <ecNumber evidence="3 10">1.14.14.47</ecNumber>
    </recommendedName>
</protein>
<dbReference type="GO" id="GO:0004517">
    <property type="term" value="F:nitric-oxide synthase activity"/>
    <property type="evidence" value="ECO:0007669"/>
    <property type="project" value="InterPro"/>
</dbReference>
<evidence type="ECO:0000256" key="10">
    <source>
        <dbReference type="PIRNR" id="PIRNR037219"/>
    </source>
</evidence>
<dbReference type="RefSeq" id="WP_220586928.1">
    <property type="nucleotide sequence ID" value="NZ_RKLQ01000001.1"/>
</dbReference>
<comment type="cofactor">
    <cofactor evidence="1 10">
        <name>heme</name>
        <dbReference type="ChEBI" id="CHEBI:30413"/>
    </cofactor>
</comment>
<dbReference type="EMBL" id="RKLQ01000001">
    <property type="protein sequence ID" value="MBX0302694.1"/>
    <property type="molecule type" value="Genomic_DNA"/>
</dbReference>
<sequence length="371" mass="43145">MYDIENRYDREGLLEEAESFVRECYTELDKEAEIEDRIAEIRAEIRERGHYDHTYEELEHGAKMAWRNSNRCVGRLFWDTLEVIDERDLETPAEIHEACCRHIEHGRNGGDIVPTITVFKPIVPGEQQVRIWNYELLRYAGYETEDGIVGDPAETEFTEYCLSRGWEPERTDFDILPHVIQVGEEDPSMFEVPDSVVEEVELTHPDYEWFADLGLKWIDVPIVSNMCLEIGGIRYTAAPFNGWYLSTEIGARNLTDEDRYDMLPEVAQRLGLDTSEDRSLWKDEATLAIHRAVIHSFDEAGVRITDPHEVTDQFEQFEHNENAEGRDITGDWSWLIPPTNPATTQVFHSSYDEEVKTPNFFYQEDPDLISE</sequence>
<evidence type="ECO:0000313" key="12">
    <source>
        <dbReference type="EMBL" id="MBX0302694.1"/>
    </source>
</evidence>
<dbReference type="InterPro" id="IPR036119">
    <property type="entry name" value="NOS_N_sf"/>
</dbReference>
<keyword evidence="8 10" id="KW-0408">Iron</keyword>
<dbReference type="Gene3D" id="3.90.440.10">
    <property type="entry name" value="Nitric Oxide Synthase,Heme Domain,Chain A domain 2"/>
    <property type="match status" value="1"/>
</dbReference>
<evidence type="ECO:0000256" key="8">
    <source>
        <dbReference type="ARBA" id="ARBA00023004"/>
    </source>
</evidence>
<reference evidence="12" key="1">
    <citation type="submission" date="2021-06" db="EMBL/GenBank/DDBJ databases">
        <title>Halomicroarcula sp. F24A a new haloarchaeum isolated from saline soil.</title>
        <authorList>
            <person name="Duran-Viseras A."/>
            <person name="Sanchez-Porro C."/>
            <person name="Ventosa A."/>
        </authorList>
    </citation>
    <scope>NUCLEOTIDE SEQUENCE</scope>
    <source>
        <strain evidence="12">F24A</strain>
    </source>
</reference>
<dbReference type="InterPro" id="IPR044940">
    <property type="entry name" value="NOS_dom_2"/>
</dbReference>
<comment type="miscellaneous">
    <text evidence="10">This protein is similar to the oxygenase domain of eukaryotic nitric oxide synthases but lacks the reductase domain which, in eukaryotes, is responsible for transfer of electrons to the ferric heme during nitric oxide synthesis.</text>
</comment>